<organism evidence="1">
    <name type="scientific">Schistosoma haematobium</name>
    <name type="common">Blood fluke</name>
    <dbReference type="NCBI Taxonomy" id="6185"/>
    <lineage>
        <taxon>Eukaryota</taxon>
        <taxon>Metazoa</taxon>
        <taxon>Spiralia</taxon>
        <taxon>Lophotrochozoa</taxon>
        <taxon>Platyhelminthes</taxon>
        <taxon>Trematoda</taxon>
        <taxon>Digenea</taxon>
        <taxon>Strigeidida</taxon>
        <taxon>Schistosomatoidea</taxon>
        <taxon>Schistosomatidae</taxon>
        <taxon>Schistosoma</taxon>
    </lineage>
</organism>
<name>A0A094ZSE0_SCHHA</name>
<reference evidence="1" key="1">
    <citation type="journal article" date="2012" name="Nat. Genet.">
        <title>Whole-genome sequence of Schistosoma haematobium.</title>
        <authorList>
            <person name="Young N.D."/>
            <person name="Jex A.R."/>
            <person name="Li B."/>
            <person name="Liu S."/>
            <person name="Yang L."/>
            <person name="Xiong Z."/>
            <person name="Li Y."/>
            <person name="Cantacessi C."/>
            <person name="Hall R.S."/>
            <person name="Xu X."/>
            <person name="Chen F."/>
            <person name="Wu X."/>
            <person name="Zerlotini A."/>
            <person name="Oliveira G."/>
            <person name="Hofmann A."/>
            <person name="Zhang G."/>
            <person name="Fang X."/>
            <person name="Kang Y."/>
            <person name="Campbell B.E."/>
            <person name="Loukas A."/>
            <person name="Ranganathan S."/>
            <person name="Rollinson D."/>
            <person name="Rinaldi G."/>
            <person name="Brindley P.J."/>
            <person name="Yang H."/>
            <person name="Wang J."/>
            <person name="Wang J."/>
            <person name="Gasser R.B."/>
        </authorList>
    </citation>
    <scope>NUCLEOTIDE SEQUENCE [LARGE SCALE GENOMIC DNA]</scope>
</reference>
<dbReference type="EMBL" id="KL250914">
    <property type="protein sequence ID" value="KGB37680.1"/>
    <property type="molecule type" value="Genomic_DNA"/>
</dbReference>
<sequence length="64" mass="7737">MYLTHSALTQLESVLFCEYSYIPNSRLQQPLDPEMEDLMHTRILKIVSEIIYFLVSRRYRKQLD</sequence>
<evidence type="ECO:0000313" key="1">
    <source>
        <dbReference type="EMBL" id="KGB37680.1"/>
    </source>
</evidence>
<accession>A0A094ZSE0</accession>
<gene>
    <name evidence="1" type="ORF">MS3_06032</name>
</gene>
<protein>
    <submittedName>
        <fullName evidence="1">Uncharacterized protein</fullName>
    </submittedName>
</protein>
<dbReference type="AlphaFoldDB" id="A0A094ZSE0"/>
<proteinExistence type="predicted"/>